<keyword evidence="2" id="KW-1185">Reference proteome</keyword>
<dbReference type="EMBL" id="CATNWA010003260">
    <property type="protein sequence ID" value="CAI9544927.1"/>
    <property type="molecule type" value="Genomic_DNA"/>
</dbReference>
<evidence type="ECO:0000313" key="1">
    <source>
        <dbReference type="EMBL" id="CAI9544927.1"/>
    </source>
</evidence>
<comment type="caution">
    <text evidence="1">The sequence shown here is derived from an EMBL/GenBank/DDBJ whole genome shotgun (WGS) entry which is preliminary data.</text>
</comment>
<protein>
    <submittedName>
        <fullName evidence="1">Uncharacterized protein</fullName>
    </submittedName>
</protein>
<reference evidence="1" key="1">
    <citation type="submission" date="2023-05" db="EMBL/GenBank/DDBJ databases">
        <authorList>
            <person name="Stuckert A."/>
        </authorList>
    </citation>
    <scope>NUCLEOTIDE SEQUENCE</scope>
</reference>
<dbReference type="Proteomes" id="UP001162483">
    <property type="component" value="Unassembled WGS sequence"/>
</dbReference>
<proteinExistence type="predicted"/>
<sequence length="55" mass="6169">MRASVFCVPFPATSGRTGTEQREISKCEKVTHSLNTLKSHNKTLLYQSISHTFCP</sequence>
<evidence type="ECO:0000313" key="2">
    <source>
        <dbReference type="Proteomes" id="UP001162483"/>
    </source>
</evidence>
<accession>A0ABN9BBH0</accession>
<name>A0ABN9BBH0_9NEOB</name>
<gene>
    <name evidence="1" type="ORF">SPARVUS_LOCUS2563553</name>
</gene>
<organism evidence="1 2">
    <name type="scientific">Staurois parvus</name>
    <dbReference type="NCBI Taxonomy" id="386267"/>
    <lineage>
        <taxon>Eukaryota</taxon>
        <taxon>Metazoa</taxon>
        <taxon>Chordata</taxon>
        <taxon>Craniata</taxon>
        <taxon>Vertebrata</taxon>
        <taxon>Euteleostomi</taxon>
        <taxon>Amphibia</taxon>
        <taxon>Batrachia</taxon>
        <taxon>Anura</taxon>
        <taxon>Neobatrachia</taxon>
        <taxon>Ranoidea</taxon>
        <taxon>Ranidae</taxon>
        <taxon>Staurois</taxon>
    </lineage>
</organism>